<keyword evidence="1" id="KW-0812">Transmembrane</keyword>
<dbReference type="Pfam" id="PF06166">
    <property type="entry name" value="DUF979"/>
    <property type="match status" value="1"/>
</dbReference>
<dbReference type="InterPro" id="IPR009323">
    <property type="entry name" value="DUF979"/>
</dbReference>
<proteinExistence type="predicted"/>
<dbReference type="EMBL" id="MCIB01000012">
    <property type="protein sequence ID" value="RKD32247.1"/>
    <property type="molecule type" value="Genomic_DNA"/>
</dbReference>
<keyword evidence="3" id="KW-1185">Reference proteome</keyword>
<gene>
    <name evidence="2" type="ORF">BET03_02745</name>
</gene>
<feature type="transmembrane region" description="Helical" evidence="1">
    <location>
        <begin position="281"/>
        <end position="303"/>
    </location>
</feature>
<evidence type="ECO:0008006" key="4">
    <source>
        <dbReference type="Google" id="ProtNLM"/>
    </source>
</evidence>
<feature type="transmembrane region" description="Helical" evidence="1">
    <location>
        <begin position="241"/>
        <end position="261"/>
    </location>
</feature>
<feature type="transmembrane region" description="Helical" evidence="1">
    <location>
        <begin position="121"/>
        <end position="141"/>
    </location>
</feature>
<sequence>MKAILLEGLYILAGLVSLFTAIMAFKDDKHPTKIGTTLFWGLLAFIFILGKYIPATVVGAMLVIMGFLTAFKQVRFGSLKNSDESFRKEKSKEIGNKIFIPALTIAVFAFGIAQFTNLGGLVGLGFGAIAATILALTMTKAEGKYVVHDGSRLLQHVGSASILPQLLAALGALFNAAGVGQVISQGISGVIPQDNILAGVAAYCVGMALFTMIMGNAFAAFAVITAGIGLPFVFSQGANPAIAGALALTAGYCGTLMTPMAANFNIVPAAILETKNKNRVIITQIPLGITLLLTHIVLMYVLAF</sequence>
<dbReference type="AlphaFoldDB" id="A0A419T3W4"/>
<feature type="transmembrane region" description="Helical" evidence="1">
    <location>
        <begin position="196"/>
        <end position="229"/>
    </location>
</feature>
<accession>A0A419T3W4</accession>
<comment type="caution">
    <text evidence="2">The sequence shown here is derived from an EMBL/GenBank/DDBJ whole genome shotgun (WGS) entry which is preliminary data.</text>
</comment>
<dbReference type="RefSeq" id="WP_120168622.1">
    <property type="nucleotide sequence ID" value="NZ_MCIB01000012.1"/>
</dbReference>
<reference evidence="2 3" key="1">
    <citation type="submission" date="2016-08" db="EMBL/GenBank/DDBJ databases">
        <title>Novel Firmicutes and Novel Genomes.</title>
        <authorList>
            <person name="Poppleton D.I."/>
            <person name="Gribaldo S."/>
        </authorList>
    </citation>
    <scope>NUCLEOTIDE SEQUENCE [LARGE SCALE GENOMIC DNA]</scope>
    <source>
        <strain evidence="2 3">CTT3</strain>
    </source>
</reference>
<dbReference type="OrthoDB" id="1689651at2"/>
<feature type="transmembrane region" description="Helical" evidence="1">
    <location>
        <begin position="37"/>
        <end position="53"/>
    </location>
</feature>
<organism evidence="2 3">
    <name type="scientific">Thermohalobacter berrensis</name>
    <dbReference type="NCBI Taxonomy" id="99594"/>
    <lineage>
        <taxon>Bacteria</taxon>
        <taxon>Bacillati</taxon>
        <taxon>Bacillota</taxon>
        <taxon>Tissierellia</taxon>
        <taxon>Tissierellales</taxon>
        <taxon>Thermohalobacteraceae</taxon>
        <taxon>Thermohalobacter</taxon>
    </lineage>
</organism>
<keyword evidence="1" id="KW-0472">Membrane</keyword>
<feature type="transmembrane region" description="Helical" evidence="1">
    <location>
        <begin position="98"/>
        <end position="115"/>
    </location>
</feature>
<evidence type="ECO:0000256" key="1">
    <source>
        <dbReference type="SAM" id="Phobius"/>
    </source>
</evidence>
<name>A0A419T3W4_9FIRM</name>
<evidence type="ECO:0000313" key="2">
    <source>
        <dbReference type="EMBL" id="RKD32247.1"/>
    </source>
</evidence>
<protein>
    <recommendedName>
        <fullName evidence="4">Permease</fullName>
    </recommendedName>
</protein>
<feature type="transmembrane region" description="Helical" evidence="1">
    <location>
        <begin position="6"/>
        <end position="25"/>
    </location>
</feature>
<keyword evidence="1" id="KW-1133">Transmembrane helix</keyword>
<dbReference type="Proteomes" id="UP000284177">
    <property type="component" value="Unassembled WGS sequence"/>
</dbReference>
<evidence type="ECO:0000313" key="3">
    <source>
        <dbReference type="Proteomes" id="UP000284177"/>
    </source>
</evidence>